<evidence type="ECO:0000313" key="2">
    <source>
        <dbReference type="Proteomes" id="UP001500523"/>
    </source>
</evidence>
<gene>
    <name evidence="1" type="ORF">GCM10022268_00240</name>
</gene>
<proteinExistence type="predicted"/>
<dbReference type="Proteomes" id="UP001500523">
    <property type="component" value="Unassembled WGS sequence"/>
</dbReference>
<keyword evidence="2" id="KW-1185">Reference proteome</keyword>
<evidence type="ECO:0000313" key="1">
    <source>
        <dbReference type="EMBL" id="GAA3693244.1"/>
    </source>
</evidence>
<protein>
    <submittedName>
        <fullName evidence="1">Uncharacterized protein</fullName>
    </submittedName>
</protein>
<comment type="caution">
    <text evidence="1">The sequence shown here is derived from an EMBL/GenBank/DDBJ whole genome shotgun (WGS) entry which is preliminary data.</text>
</comment>
<organism evidence="1 2">
    <name type="scientific">Sphingomonas cynarae</name>
    <dbReference type="NCBI Taxonomy" id="930197"/>
    <lineage>
        <taxon>Bacteria</taxon>
        <taxon>Pseudomonadati</taxon>
        <taxon>Pseudomonadota</taxon>
        <taxon>Alphaproteobacteria</taxon>
        <taxon>Sphingomonadales</taxon>
        <taxon>Sphingomonadaceae</taxon>
        <taxon>Sphingomonas</taxon>
    </lineage>
</organism>
<name>A0ABP7CMT8_9SPHN</name>
<dbReference type="EMBL" id="BAABBF010000001">
    <property type="protein sequence ID" value="GAA3693244.1"/>
    <property type="molecule type" value="Genomic_DNA"/>
</dbReference>
<accession>A0ABP7CMT8</accession>
<reference evidence="2" key="1">
    <citation type="journal article" date="2019" name="Int. J. Syst. Evol. Microbiol.">
        <title>The Global Catalogue of Microorganisms (GCM) 10K type strain sequencing project: providing services to taxonomists for standard genome sequencing and annotation.</title>
        <authorList>
            <consortium name="The Broad Institute Genomics Platform"/>
            <consortium name="The Broad Institute Genome Sequencing Center for Infectious Disease"/>
            <person name="Wu L."/>
            <person name="Ma J."/>
        </authorList>
    </citation>
    <scope>NUCLEOTIDE SEQUENCE [LARGE SCALE GENOMIC DNA]</scope>
    <source>
        <strain evidence="2">JCM 17498</strain>
    </source>
</reference>
<sequence length="59" mass="6376">MRSVPNRRPCVPALNGLFLLGPSDYANYVARVSLMQLRDKSSSASVDPNAPVINFGEAI</sequence>